<feature type="compositionally biased region" description="Polar residues" evidence="1">
    <location>
        <begin position="70"/>
        <end position="82"/>
    </location>
</feature>
<name>B6HN11_PENRW</name>
<dbReference type="EMBL" id="AM920436">
    <property type="protein sequence ID" value="CAP97128.1"/>
    <property type="molecule type" value="Genomic_DNA"/>
</dbReference>
<feature type="compositionally biased region" description="Basic residues" evidence="1">
    <location>
        <begin position="83"/>
        <end position="94"/>
    </location>
</feature>
<dbReference type="VEuPathDB" id="FungiDB:PCH_Pc21g22310"/>
<organism evidence="2 3">
    <name type="scientific">Penicillium rubens (strain ATCC 28089 / DSM 1075 / NRRL 1951 / Wisconsin 54-1255)</name>
    <name type="common">Penicillium chrysogenum</name>
    <dbReference type="NCBI Taxonomy" id="500485"/>
    <lineage>
        <taxon>Eukaryota</taxon>
        <taxon>Fungi</taxon>
        <taxon>Dikarya</taxon>
        <taxon>Ascomycota</taxon>
        <taxon>Pezizomycotina</taxon>
        <taxon>Eurotiomycetes</taxon>
        <taxon>Eurotiomycetidae</taxon>
        <taxon>Eurotiales</taxon>
        <taxon>Aspergillaceae</taxon>
        <taxon>Penicillium</taxon>
        <taxon>Penicillium chrysogenum species complex</taxon>
    </lineage>
</organism>
<accession>B6HN11</accession>
<evidence type="ECO:0000313" key="2">
    <source>
        <dbReference type="EMBL" id="CAP97128.1"/>
    </source>
</evidence>
<dbReference type="Proteomes" id="UP000000724">
    <property type="component" value="Contig Pc00c21"/>
</dbReference>
<reference evidence="2 3" key="1">
    <citation type="journal article" date="2008" name="Nat. Biotechnol.">
        <title>Genome sequencing and analysis of the filamentous fungus Penicillium chrysogenum.</title>
        <authorList>
            <person name="van den Berg M.A."/>
            <person name="Albang R."/>
            <person name="Albermann K."/>
            <person name="Badger J.H."/>
            <person name="Daran J.-M."/>
            <person name="Driessen A.J.M."/>
            <person name="Garcia-Estrada C."/>
            <person name="Fedorova N.D."/>
            <person name="Harris D.M."/>
            <person name="Heijne W.H.M."/>
            <person name="Joardar V.S."/>
            <person name="Kiel J.A.K.W."/>
            <person name="Kovalchuk A."/>
            <person name="Martin J.F."/>
            <person name="Nierman W.C."/>
            <person name="Nijland J.G."/>
            <person name="Pronk J.T."/>
            <person name="Roubos J.A."/>
            <person name="van der Klei I.J."/>
            <person name="van Peij N.N.M.E."/>
            <person name="Veenhuis M."/>
            <person name="von Doehren H."/>
            <person name="Wagner C."/>
            <person name="Wortman J.R."/>
            <person name="Bovenberg R.A.L."/>
        </authorList>
    </citation>
    <scope>NUCLEOTIDE SEQUENCE [LARGE SCALE GENOMIC DNA]</scope>
    <source>
        <strain evidence="3">ATCC 28089 / DSM 1075 / NRRL 1951 / Wisconsin 54-1255</strain>
    </source>
</reference>
<feature type="region of interest" description="Disordered" evidence="1">
    <location>
        <begin position="61"/>
        <end position="104"/>
    </location>
</feature>
<evidence type="ECO:0000313" key="3">
    <source>
        <dbReference type="Proteomes" id="UP000000724"/>
    </source>
</evidence>
<evidence type="ECO:0000256" key="1">
    <source>
        <dbReference type="SAM" id="MobiDB-lite"/>
    </source>
</evidence>
<proteinExistence type="predicted"/>
<dbReference type="AlphaFoldDB" id="B6HN11"/>
<gene>
    <name evidence="2" type="ORF">Pc21g22310</name>
    <name evidence="2" type="ORF">PCH_Pc21g22310</name>
</gene>
<protein>
    <submittedName>
        <fullName evidence="2">Uncharacterized protein</fullName>
    </submittedName>
</protein>
<sequence>MPECLVVEHCEPPIRLNGIPTASQTMDVRRRLDWVQAAFREMLKLLPLESTDRIVRYQTQAPSEAKTASLRANESENWTHQNMVKKKRERKRKKAVEGLWGQKKKTNNIQAMSMDLELPSGRKVVYRC</sequence>
<keyword evidence="3" id="KW-1185">Reference proteome</keyword>
<dbReference type="HOGENOM" id="CLU_1960307_0_0_1"/>